<feature type="region of interest" description="Disordered" evidence="16">
    <location>
        <begin position="2503"/>
        <end position="2523"/>
    </location>
</feature>
<feature type="region of interest" description="Disordered" evidence="16">
    <location>
        <begin position="3827"/>
        <end position="3846"/>
    </location>
</feature>
<feature type="region of interest" description="Disordered" evidence="16">
    <location>
        <begin position="3449"/>
        <end position="3505"/>
    </location>
</feature>
<feature type="compositionally biased region" description="Polar residues" evidence="16">
    <location>
        <begin position="2196"/>
        <end position="2213"/>
    </location>
</feature>
<gene>
    <name evidence="18" type="ORF">HERILL_LOCUS16296</name>
</gene>
<evidence type="ECO:0000256" key="4">
    <source>
        <dbReference type="ARBA" id="ARBA00022473"/>
    </source>
</evidence>
<feature type="compositionally biased region" description="Low complexity" evidence="16">
    <location>
        <begin position="2667"/>
        <end position="2682"/>
    </location>
</feature>
<feature type="compositionally biased region" description="Low complexity" evidence="16">
    <location>
        <begin position="1420"/>
        <end position="1496"/>
    </location>
</feature>
<feature type="compositionally biased region" description="Basic residues" evidence="16">
    <location>
        <begin position="3588"/>
        <end position="3599"/>
    </location>
</feature>
<name>A0A7R8V713_HERIL</name>
<evidence type="ECO:0000256" key="9">
    <source>
        <dbReference type="ARBA" id="ARBA00022777"/>
    </source>
</evidence>
<feature type="compositionally biased region" description="Low complexity" evidence="16">
    <location>
        <begin position="2503"/>
        <end position="2522"/>
    </location>
</feature>
<dbReference type="GO" id="GO:0140693">
    <property type="term" value="F:molecular condensate scaffold activity"/>
    <property type="evidence" value="ECO:0007669"/>
    <property type="project" value="UniProtKB-ARBA"/>
</dbReference>
<dbReference type="PROSITE" id="PS50011">
    <property type="entry name" value="PROTEIN_KINASE_DOM"/>
    <property type="match status" value="1"/>
</dbReference>
<feature type="compositionally biased region" description="Polar residues" evidence="16">
    <location>
        <begin position="3827"/>
        <end position="3838"/>
    </location>
</feature>
<dbReference type="OrthoDB" id="4062651at2759"/>
<keyword evidence="19" id="KW-1185">Reference proteome</keyword>
<feature type="compositionally biased region" description="Low complexity" evidence="16">
    <location>
        <begin position="621"/>
        <end position="664"/>
    </location>
</feature>
<feature type="region of interest" description="Disordered" evidence="16">
    <location>
        <begin position="1389"/>
        <end position="1496"/>
    </location>
</feature>
<dbReference type="GO" id="GO:0005737">
    <property type="term" value="C:cytoplasm"/>
    <property type="evidence" value="ECO:0007669"/>
    <property type="project" value="UniProtKB-SubCell"/>
</dbReference>
<dbReference type="InParanoid" id="A0A7R8V713"/>
<feature type="compositionally biased region" description="Low complexity" evidence="16">
    <location>
        <begin position="122"/>
        <end position="135"/>
    </location>
</feature>
<feature type="region of interest" description="Disordered" evidence="16">
    <location>
        <begin position="3588"/>
        <end position="3608"/>
    </location>
</feature>
<feature type="region of interest" description="Disordered" evidence="16">
    <location>
        <begin position="3179"/>
        <end position="3203"/>
    </location>
</feature>
<feature type="compositionally biased region" description="Polar residues" evidence="16">
    <location>
        <begin position="2435"/>
        <end position="2454"/>
    </location>
</feature>
<evidence type="ECO:0000259" key="17">
    <source>
        <dbReference type="PROSITE" id="PS50011"/>
    </source>
</evidence>
<feature type="compositionally biased region" description="Low complexity" evidence="16">
    <location>
        <begin position="836"/>
        <end position="873"/>
    </location>
</feature>
<dbReference type="PANTHER" id="PTHR13902">
    <property type="entry name" value="SERINE/THREONINE-PROTEIN KINASE WNK WITH NO LYSINE -RELATED"/>
    <property type="match status" value="1"/>
</dbReference>
<feature type="region of interest" description="Disordered" evidence="16">
    <location>
        <begin position="3631"/>
        <end position="3654"/>
    </location>
</feature>
<dbReference type="GO" id="GO:0004674">
    <property type="term" value="F:protein serine/threonine kinase activity"/>
    <property type="evidence" value="ECO:0007669"/>
    <property type="project" value="UniProtKB-KW"/>
</dbReference>
<dbReference type="FunFam" id="1.10.510.10:FF:000006">
    <property type="entry name" value="Serine/threonine-protein kinase WNK1 isoform 2"/>
    <property type="match status" value="1"/>
</dbReference>
<feature type="compositionally biased region" description="Polar residues" evidence="16">
    <location>
        <begin position="2091"/>
        <end position="2110"/>
    </location>
</feature>
<dbReference type="CDD" id="cd13983">
    <property type="entry name" value="STKc_WNK"/>
    <property type="match status" value="1"/>
</dbReference>
<keyword evidence="5" id="KW-0963">Cytoplasm</keyword>
<feature type="compositionally biased region" description="Low complexity" evidence="16">
    <location>
        <begin position="2246"/>
        <end position="2257"/>
    </location>
</feature>
<comment type="catalytic activity">
    <reaction evidence="12">
        <text>L-threonyl-[protein] + ATP = O-phospho-L-threonyl-[protein] + ADP + H(+)</text>
        <dbReference type="Rhea" id="RHEA:46608"/>
        <dbReference type="Rhea" id="RHEA-COMP:11060"/>
        <dbReference type="Rhea" id="RHEA-COMP:11605"/>
        <dbReference type="ChEBI" id="CHEBI:15378"/>
        <dbReference type="ChEBI" id="CHEBI:30013"/>
        <dbReference type="ChEBI" id="CHEBI:30616"/>
        <dbReference type="ChEBI" id="CHEBI:61977"/>
        <dbReference type="ChEBI" id="CHEBI:456216"/>
        <dbReference type="EC" id="2.7.11.1"/>
    </reaction>
</comment>
<feature type="region of interest" description="Disordered" evidence="16">
    <location>
        <begin position="2001"/>
        <end position="2029"/>
    </location>
</feature>
<evidence type="ECO:0000256" key="16">
    <source>
        <dbReference type="SAM" id="MobiDB-lite"/>
    </source>
</evidence>
<feature type="compositionally biased region" description="Polar residues" evidence="16">
    <location>
        <begin position="874"/>
        <end position="888"/>
    </location>
</feature>
<evidence type="ECO:0000256" key="3">
    <source>
        <dbReference type="ARBA" id="ARBA00012513"/>
    </source>
</evidence>
<feature type="compositionally biased region" description="Low complexity" evidence="16">
    <location>
        <begin position="2424"/>
        <end position="2434"/>
    </location>
</feature>
<keyword evidence="7" id="KW-0808">Transferase</keyword>
<evidence type="ECO:0000256" key="6">
    <source>
        <dbReference type="ARBA" id="ARBA00022527"/>
    </source>
</evidence>
<dbReference type="Gene3D" id="3.30.200.20">
    <property type="entry name" value="Phosphorylase Kinase, domain 1"/>
    <property type="match status" value="1"/>
</dbReference>
<feature type="compositionally biased region" description="Polar residues" evidence="16">
    <location>
        <begin position="186"/>
        <end position="209"/>
    </location>
</feature>
<dbReference type="PROSITE" id="PS00108">
    <property type="entry name" value="PROTEIN_KINASE_ST"/>
    <property type="match status" value="1"/>
</dbReference>
<dbReference type="FunCoup" id="A0A7R8V713">
    <property type="interactions" value="271"/>
</dbReference>
<feature type="region of interest" description="Disordered" evidence="16">
    <location>
        <begin position="3523"/>
        <end position="3542"/>
    </location>
</feature>
<reference evidence="18 19" key="1">
    <citation type="submission" date="2020-11" db="EMBL/GenBank/DDBJ databases">
        <authorList>
            <person name="Wallbank WR R."/>
            <person name="Pardo Diaz C."/>
            <person name="Kozak K."/>
            <person name="Martin S."/>
            <person name="Jiggins C."/>
            <person name="Moest M."/>
            <person name="Warren A I."/>
            <person name="Generalovic N T."/>
            <person name="Byers J.R.P. K."/>
            <person name="Montejo-Kovacevich G."/>
            <person name="Yen C E."/>
        </authorList>
    </citation>
    <scope>NUCLEOTIDE SEQUENCE [LARGE SCALE GENOMIC DNA]</scope>
</reference>
<feature type="region of interest" description="Disordered" evidence="16">
    <location>
        <begin position="2057"/>
        <end position="2130"/>
    </location>
</feature>
<dbReference type="GO" id="GO:0071474">
    <property type="term" value="P:cellular hyperosmotic response"/>
    <property type="evidence" value="ECO:0007669"/>
    <property type="project" value="UniProtKB-ARBA"/>
</dbReference>
<proteinExistence type="inferred from homology"/>
<feature type="region of interest" description="Disordered" evidence="16">
    <location>
        <begin position="3734"/>
        <end position="3753"/>
    </location>
</feature>
<organism evidence="18 19">
    <name type="scientific">Hermetia illucens</name>
    <name type="common">Black soldier fly</name>
    <dbReference type="NCBI Taxonomy" id="343691"/>
    <lineage>
        <taxon>Eukaryota</taxon>
        <taxon>Metazoa</taxon>
        <taxon>Ecdysozoa</taxon>
        <taxon>Arthropoda</taxon>
        <taxon>Hexapoda</taxon>
        <taxon>Insecta</taxon>
        <taxon>Pterygota</taxon>
        <taxon>Neoptera</taxon>
        <taxon>Endopterygota</taxon>
        <taxon>Diptera</taxon>
        <taxon>Brachycera</taxon>
        <taxon>Stratiomyomorpha</taxon>
        <taxon>Stratiomyidae</taxon>
        <taxon>Hermetiinae</taxon>
        <taxon>Hermetia</taxon>
    </lineage>
</organism>
<dbReference type="Proteomes" id="UP000594454">
    <property type="component" value="Chromosome 7"/>
</dbReference>
<dbReference type="InterPro" id="IPR008271">
    <property type="entry name" value="Ser/Thr_kinase_AS"/>
</dbReference>
<evidence type="ECO:0000256" key="11">
    <source>
        <dbReference type="ARBA" id="ARBA00023054"/>
    </source>
</evidence>
<keyword evidence="9" id="KW-0418">Kinase</keyword>
<feature type="compositionally biased region" description="Low complexity" evidence="16">
    <location>
        <begin position="414"/>
        <end position="429"/>
    </location>
</feature>
<feature type="compositionally biased region" description="Low complexity" evidence="16">
    <location>
        <begin position="3453"/>
        <end position="3468"/>
    </location>
</feature>
<feature type="compositionally biased region" description="Low complexity" evidence="16">
    <location>
        <begin position="1703"/>
        <end position="1740"/>
    </location>
</feature>
<dbReference type="FunFam" id="3.30.200.20:FF:001054">
    <property type="entry name" value="Serine/threonine-protein kinase WNK1"/>
    <property type="match status" value="1"/>
</dbReference>
<evidence type="ECO:0000256" key="13">
    <source>
        <dbReference type="ARBA" id="ARBA00048679"/>
    </source>
</evidence>
<feature type="coiled-coil region" evidence="15">
    <location>
        <begin position="2717"/>
        <end position="2751"/>
    </location>
</feature>
<feature type="region of interest" description="Disordered" evidence="16">
    <location>
        <begin position="1702"/>
        <end position="1853"/>
    </location>
</feature>
<feature type="compositionally biased region" description="Low complexity" evidence="16">
    <location>
        <begin position="168"/>
        <end position="185"/>
    </location>
</feature>
<dbReference type="GO" id="GO:0006884">
    <property type="term" value="P:cell volume homeostasis"/>
    <property type="evidence" value="ECO:0007669"/>
    <property type="project" value="UniProtKB-ARBA"/>
</dbReference>
<feature type="region of interest" description="Disordered" evidence="16">
    <location>
        <begin position="2424"/>
        <end position="2459"/>
    </location>
</feature>
<keyword evidence="8" id="KW-0547">Nucleotide-binding</keyword>
<comment type="cofactor">
    <cofactor evidence="1">
        <name>Mg(2+)</name>
        <dbReference type="ChEBI" id="CHEBI:18420"/>
    </cofactor>
</comment>
<dbReference type="InterPro" id="IPR050588">
    <property type="entry name" value="WNK_Ser-Thr_kinase"/>
</dbReference>
<dbReference type="InterPro" id="IPR024678">
    <property type="entry name" value="Kinase_OSR1/WNK_CCT"/>
</dbReference>
<feature type="region of interest" description="Disordered" evidence="16">
    <location>
        <begin position="2241"/>
        <end position="2267"/>
    </location>
</feature>
<comment type="subcellular location">
    <subcellularLocation>
        <location evidence="2">Cytoplasm</location>
    </subcellularLocation>
</comment>
<dbReference type="Pfam" id="PF12202">
    <property type="entry name" value="OSR1_C"/>
    <property type="match status" value="1"/>
</dbReference>
<dbReference type="EC" id="2.7.11.1" evidence="3"/>
<feature type="compositionally biased region" description="Basic and acidic residues" evidence="16">
    <location>
        <begin position="734"/>
        <end position="755"/>
    </location>
</feature>
<dbReference type="Gene3D" id="1.10.510.10">
    <property type="entry name" value="Transferase(Phosphotransferase) domain 1"/>
    <property type="match status" value="1"/>
</dbReference>
<evidence type="ECO:0000256" key="8">
    <source>
        <dbReference type="ARBA" id="ARBA00022741"/>
    </source>
</evidence>
<dbReference type="InterPro" id="IPR011009">
    <property type="entry name" value="Kinase-like_dom_sf"/>
</dbReference>
<feature type="compositionally biased region" description="Polar residues" evidence="16">
    <location>
        <begin position="610"/>
        <end position="619"/>
    </location>
</feature>
<evidence type="ECO:0000256" key="14">
    <source>
        <dbReference type="ARBA" id="ARBA00061662"/>
    </source>
</evidence>
<keyword evidence="10" id="KW-0067">ATP-binding</keyword>
<feature type="region of interest" description="Disordered" evidence="16">
    <location>
        <begin position="165"/>
        <end position="239"/>
    </location>
</feature>
<evidence type="ECO:0000256" key="10">
    <source>
        <dbReference type="ARBA" id="ARBA00022840"/>
    </source>
</evidence>
<feature type="compositionally biased region" description="Low complexity" evidence="16">
    <location>
        <begin position="756"/>
        <end position="766"/>
    </location>
</feature>
<feature type="compositionally biased region" description="Low complexity" evidence="16">
    <location>
        <begin position="2004"/>
        <end position="2025"/>
    </location>
</feature>
<evidence type="ECO:0000256" key="12">
    <source>
        <dbReference type="ARBA" id="ARBA00047899"/>
    </source>
</evidence>
<evidence type="ECO:0000313" key="18">
    <source>
        <dbReference type="EMBL" id="CAD7094061.1"/>
    </source>
</evidence>
<feature type="compositionally biased region" description="Acidic residues" evidence="16">
    <location>
        <begin position="3474"/>
        <end position="3488"/>
    </location>
</feature>
<feature type="compositionally biased region" description="Low complexity" evidence="16">
    <location>
        <begin position="720"/>
        <end position="733"/>
    </location>
</feature>
<feature type="compositionally biased region" description="Low complexity" evidence="16">
    <location>
        <begin position="2111"/>
        <end position="2122"/>
    </location>
</feature>
<feature type="compositionally biased region" description="Polar residues" evidence="16">
    <location>
        <begin position="665"/>
        <end position="689"/>
    </location>
</feature>
<feature type="compositionally biased region" description="Acidic residues" evidence="16">
    <location>
        <begin position="3496"/>
        <end position="3505"/>
    </location>
</feature>
<dbReference type="GO" id="GO:0005524">
    <property type="term" value="F:ATP binding"/>
    <property type="evidence" value="ECO:0007669"/>
    <property type="project" value="UniProtKB-KW"/>
</dbReference>
<feature type="compositionally biased region" description="Low complexity" evidence="16">
    <location>
        <begin position="1747"/>
        <end position="1779"/>
    </location>
</feature>
<feature type="region of interest" description="Disordered" evidence="16">
    <location>
        <begin position="2641"/>
        <end position="2682"/>
    </location>
</feature>
<feature type="region of interest" description="Disordered" evidence="16">
    <location>
        <begin position="799"/>
        <end position="889"/>
    </location>
</feature>
<feature type="region of interest" description="Disordered" evidence="16">
    <location>
        <begin position="121"/>
        <end position="151"/>
    </location>
</feature>
<feature type="compositionally biased region" description="Basic and acidic residues" evidence="16">
    <location>
        <begin position="807"/>
        <end position="816"/>
    </location>
</feature>
<feature type="compositionally biased region" description="Polar residues" evidence="16">
    <location>
        <begin position="1804"/>
        <end position="1820"/>
    </location>
</feature>
<evidence type="ECO:0000256" key="15">
    <source>
        <dbReference type="SAM" id="Coils"/>
    </source>
</evidence>
<evidence type="ECO:0000256" key="2">
    <source>
        <dbReference type="ARBA" id="ARBA00004496"/>
    </source>
</evidence>
<feature type="region of interest" description="Disordered" evidence="16">
    <location>
        <begin position="402"/>
        <end position="434"/>
    </location>
</feature>
<feature type="domain" description="Protein kinase" evidence="17">
    <location>
        <begin position="995"/>
        <end position="1253"/>
    </location>
</feature>
<evidence type="ECO:0000313" key="19">
    <source>
        <dbReference type="Proteomes" id="UP000594454"/>
    </source>
</evidence>
<feature type="compositionally biased region" description="Polar residues" evidence="16">
    <location>
        <begin position="141"/>
        <end position="151"/>
    </location>
</feature>
<dbReference type="GO" id="GO:0140694">
    <property type="term" value="P:membraneless organelle assembly"/>
    <property type="evidence" value="ECO:0007669"/>
    <property type="project" value="UniProtKB-ARBA"/>
</dbReference>
<accession>A0A7R8V713</accession>
<comment type="catalytic activity">
    <reaction evidence="13">
        <text>L-seryl-[protein] + ATP = O-phospho-L-seryl-[protein] + ADP + H(+)</text>
        <dbReference type="Rhea" id="RHEA:17989"/>
        <dbReference type="Rhea" id="RHEA-COMP:9863"/>
        <dbReference type="Rhea" id="RHEA-COMP:11604"/>
        <dbReference type="ChEBI" id="CHEBI:15378"/>
        <dbReference type="ChEBI" id="CHEBI:29999"/>
        <dbReference type="ChEBI" id="CHEBI:30616"/>
        <dbReference type="ChEBI" id="CHEBI:83421"/>
        <dbReference type="ChEBI" id="CHEBI:456216"/>
        <dbReference type="EC" id="2.7.11.1"/>
    </reaction>
</comment>
<feature type="compositionally biased region" description="Polar residues" evidence="16">
    <location>
        <begin position="25"/>
        <end position="37"/>
    </location>
</feature>
<feature type="compositionally biased region" description="Low complexity" evidence="16">
    <location>
        <begin position="1821"/>
        <end position="1836"/>
    </location>
</feature>
<dbReference type="SUPFAM" id="SSF56112">
    <property type="entry name" value="Protein kinase-like (PK-like)"/>
    <property type="match status" value="1"/>
</dbReference>
<dbReference type="InterPro" id="IPR000719">
    <property type="entry name" value="Prot_kinase_dom"/>
</dbReference>
<dbReference type="Pfam" id="PF24889">
    <property type="entry name" value="CCTL2_WNK"/>
    <property type="match status" value="1"/>
</dbReference>
<feature type="compositionally biased region" description="Low complexity" evidence="16">
    <location>
        <begin position="215"/>
        <end position="226"/>
    </location>
</feature>
<feature type="region of interest" description="Disordered" evidence="16">
    <location>
        <begin position="2174"/>
        <end position="2217"/>
    </location>
</feature>
<evidence type="ECO:0000256" key="5">
    <source>
        <dbReference type="ARBA" id="ARBA00022490"/>
    </source>
</evidence>
<dbReference type="Pfam" id="PF00069">
    <property type="entry name" value="Pkinase"/>
    <property type="match status" value="1"/>
</dbReference>
<keyword evidence="4" id="KW-0217">Developmental protein</keyword>
<evidence type="ECO:0000256" key="7">
    <source>
        <dbReference type="ARBA" id="ARBA00022679"/>
    </source>
</evidence>
<feature type="region of interest" description="Disordered" evidence="16">
    <location>
        <begin position="1"/>
        <end position="43"/>
    </location>
</feature>
<keyword evidence="6" id="KW-0723">Serine/threonine-protein kinase</keyword>
<dbReference type="InterPro" id="IPR056865">
    <property type="entry name" value="CCTL2_WNK"/>
</dbReference>
<comment type="similarity">
    <text evidence="14">Belongs to the protein kinase superfamily. Ser/Thr protein kinase family. WNK subfamily.</text>
</comment>
<evidence type="ECO:0000256" key="1">
    <source>
        <dbReference type="ARBA" id="ARBA00001946"/>
    </source>
</evidence>
<keyword evidence="11 15" id="KW-0175">Coiled coil</keyword>
<dbReference type="SMART" id="SM00220">
    <property type="entry name" value="S_TKc"/>
    <property type="match status" value="1"/>
</dbReference>
<feature type="compositionally biased region" description="Low complexity" evidence="16">
    <location>
        <begin position="1389"/>
        <end position="1413"/>
    </location>
</feature>
<sequence length="3846" mass="418517">MKYNCSGSSGGGDDDVSIGEKTLKNQEFNNEQAQHKTQLQHKHERYHKSHKKHPKQAYNHFSTNLISKSHFCGVKDHSPTILPSQHQLSSSSSMPSSISLDTITSQNHQKLSNHSNVERNFQQRQHQQQLQQQDHVQQHQENVMQSQMQQLHQNVEQKSLKFHDLQDQKQQQEQFQQQKQQQQQQSLNNNTSIRKCNANNSNGDNLNEFSRNHQQRLQVLQQQPRVHQSHQHHDNKSLQHSDIGSIVVESEPPAVSTIFPKVTAIACQSTGRTPPVSASPQSLISTISTTITITTGTTTISTSSISKSTTLDGIYLSPNDGDASMPFRLNPDKITSQTPITNIRSTKGTDEVVDEVTASHDGIAQVQTIIEVMGSGRTPMSDEKPIHNRQFRRKFGTTGFSSMGGSYINRGKSDSSTTNSPSSTITSRSGGLHLRNFITPTGRRPHLVSRCTEFLAANTPSISQQYASSIHHQRHASSTTTASTFLAGRNMSNTIGSFFSITNTTTGTSAAIVTTTTFASTTPATSVATSSTTIMSNKRQIIHHQSHQQCNRGQNTSAVCARATRQRKVGAVNLSSQFQCQQQKQLQSQEHSTVSKAVAPILPTAHSAGLPSQTSNSIGDSGASGEELSTTTSTITVATSSTQPSTTAVSSSSSIPSVDSRTSSADLVSSGNITTTSATISKEGSPQNPSSSSSTVGNPVERKPRNRKTSTRSRLQSKNSEISSSASLDSPSEPADRGDQWKTKTVPVKDQDRDSTTTSKSASQTKDNTPVVGETTSNSESAELVRPIIDELLNNLELDEAGTKVQDQNESRKESEAETSSANKMEGSPVGDAEQAGRPSQQQQAQSTVPAVSAASSTGTGSGTTSGVQSSAANTSPRGTGVSGTFGSNVERMFAGPSNIRFVRKSVDNTTVYYSKLPFDSEIETEYPRNLDDNIEILSREAEHLEEQFNKTAEEKLVHYGPIFDPQKFEAQLKQQKKDDDEDEPIGVSPCGRFFKYNKEVGRGSFKTVFRGLDTQTGVAVAWCELLDKKVNKAERMRFREEADMLKKLQHPNIVRFYNYWETSVAKKKNIVLVTELMLSGTLKSYLRRFKKINPKVLKSWCRQILKGLHFLHSRSPPIIHRDLKCDNIFITGTTGSVKIGDLGLATLKNRSFAKSVIGTPEFMAPEMYEEHYDEAVDVYAFGMCMLEMATSEYPYNECSGPAQIYKKVVSGIKPQSFDKVENPEVREIIERCIQLNKADRPSCKDLLNSEFFGEDIGIRLEPISKDAFINNPDVSKIEFRLRLLDPKKRIYKHKENEAIQFDFDVNVDNSDDIASDMFKSNITSEEDSRAVAKLLKVQVTSLLKERKERLAQMQLEQEKARLEQLTMKAMKEFDHQQQQNQLLNESQMLQQQQQQAMGLAAPGQQQQPQSSAVPGQFVISPNQGSQQPQQIQAPQQSSISQPQQFYQPPQMQPTPQQSATSHIPSQLVQQQPQVYASQPQQQQPQTYIQQPPSSTQYVPVMAPTIQQPQMVSQPLQQQPQMSQNTAGYYAASNQCQQVPSVYTQDSQFHTMQGGMQIPAQPPQQSQPSQEVVINMQQTQQPSAGTAAPVPVAAAAPNFISAQVVSAPAQQEGVLQQQQLHNAAVQQVAQQQLHQQQQAALKQHLQTAAALQHQQQQQQALFLQQQTSVGLNMQMQQQPGVVYQQQPAVPVMQPHPGVIHHLQQQQPVPIQQQPQQAQYVTVPSTPQPQQQQPTTHSQQQAMPAALPTSNQQSLPSQQQHQISIQQQQSVPPSQSLPTPIQATSNITTTSAPPAGPAPIPSVPLASSQPLSSQTMPGSVTQIQQSQAPPQQPQAQQKIRQMKSRRSNKGGNERIPKLVVLNVQNGTVVDCQMENKPKTITFKFDVTDVNPIDVTKDLVSKDLLSENQSTVFVEMIKDIVRQVKLNPNQIPVPTVTRRTFEKVRHASLTRQRSSVFKIHQRHRSRDETSSISRMFDPTIYCLEPLALPSGVALSKQFIKDQLGNSTTSSSSSSSTTTSTTTPSKTGSIDDHTKINYEDIYSIDHLQMGESGIVADSITHRTATPPPTTINPPLLTSSVGDRGSGSEICMDSGSVSRKTSTASEYTSLSSDYTPENTTSSSPSTIGEMSKKLVGSDQTVKSAILASDPSVLRAVPQQQSQQQQAQQMTDSVVITMPSTAPDDVNAKPGSEPTPKGQAGETTAASTESNDTTTATGNAVKPKAVRKISRFLVSPVMAGLEQPGQDKVVQQPQPIQQQPQQETPKLFDPNQPIPPTSQPNLIIPIDEPASLLPSVTPAIDSCDSMPHTSQLQQQAFHVQSGLTEATMMSQQQQLPTMLPASGPMPMTAGPQVATPPAVHPSAAIPPQLSNVPSIPAQSVVGEQGHTAKPVGPEHINTLEQLKIGLENITHAHVPTTIKTQTSTIVPQVGSVQQQPQLPTSQSHDQATSLASTQKTGSSAPVPLTDVTILPTSLDDQQQLPQQINQQLHQQIQNQIVQQLIQQSQQQQTSAETSGAGGSSSLYGSRRTSLDNGIGEATLAHLNNLAGTSAISITEEQQAVFDHQQQPNVAGGSVMTSTSLGSGGVPINLAQTPSVSVGEAIVNATTTAADITKRLSQQTSVDKQDTNKSLADLQLKLALLTSSNQQQQQQSNIVPGTAGSEQGPASPITAYPSSSQQQPPPSSIVQSPIRVDLPEPVFVHQQPPSTIASVEQQQSISMATKVSTKITQLADLQVELAKLNQRVNVLVTEQQQQNQQNQQQTTTVPIVVNQQSMIAETMPNCATNALDSTGNATVAAGLTQPQPTLSHSVSATTTTITTPSATTSVPVGDCSDNTNISAGVVASAVGGVQKQRKISRFQVSVVNELAKTSSLTSVSTGETPTTYASHQQPSVNTTMALPIGGSVGETTVDQQKPILATPPQDVPAAVGVGAINASILPVQQQIHTIKGAVSIDMPAQGFRSQQSNFETEGGELSAIDESTVSSAVATTTTTTHASNVFPTSMVHSVTKKATITTTSIITAISTTTTTTTPVVSIPSIDVSGSSTTTSNITPSSSFCSKSQSLSQSLRQIFQQQAPNSSISLRGSSQNLIGTITANTSSSISTRHLSFTTPGHNKNTAGSTSQLNTTSINIAEALIDSKFKKSRNMLPLSKSTSYAGVNRNSSQKFLNKSLDSSTSELTPLSGIHHAIGGDVGGGEKVGSMRSKGGKMKSGSIMYNHNTHRHRAFYNRSNSLDEKSSTTMTESDKELSVPRVLAENKKLIKKASHETYINRIIRQIADCNSGVAYQSQQNVWSPWTSLETVSSRTKYLKSNIVSSRRRSERNNSIPSIMPSYTAPAIPTLHQRHHAPLPALVNRNLDHLRASSLSLDNFLMQRNRTRKHTRTQATNLLPKMPSGVFTNVASTSPKPADRNYLTYHGIIDRSIGHNFNFGSRHRSRLYGSADFDDYYAGVQTDDSLNFNTSESGEASDVSSSNSVSSRHDEPEENDGDADNDDDDDHSNVGDDGGNEEDDEDEDVGEAYFGTSSLASSTLSLSHSKRRCSHQSGMESKLMEKKSPFPWNSAKVTPMPNKKSLIEWSLSSPKRYLLNFKKRFQSRAKNCHHHHHHHHHTSDGSRCSTPTKWKLNNSWPLANSNVGIPISSTTINSSSSQPPQVSHHHSSSLSTTPISTMLPFTSLHSSSPWTIESSDIMHKLDRIRHSLQSVPLEPNVQQRLLLLLHRQHIEEEELRLKHFVELEKFQKTLHPSEFVPSPDKNSHSSTLATTSSNTITNSTLLSLSSRDLNAPPSYIYPIQSRNISAVGDNNMNPLSNKCNEGPVSSNSLVETSVGNSNDEFVVCQSAQSNHQGTSRVTDDSDRT</sequence>
<feature type="region of interest" description="Disordered" evidence="16">
    <location>
        <begin position="605"/>
        <end position="783"/>
    </location>
</feature>
<dbReference type="Gene3D" id="3.10.20.90">
    <property type="entry name" value="Phosphatidylinositol 3-kinase Catalytic Subunit, Chain A, domain 1"/>
    <property type="match status" value="2"/>
</dbReference>
<protein>
    <recommendedName>
        <fullName evidence="3">non-specific serine/threonine protein kinase</fullName>
        <ecNumber evidence="3">2.7.11.1</ecNumber>
    </recommendedName>
</protein>
<dbReference type="EMBL" id="LR899015">
    <property type="protein sequence ID" value="CAD7094061.1"/>
    <property type="molecule type" value="Genomic_DNA"/>
</dbReference>